<evidence type="ECO:0000256" key="1">
    <source>
        <dbReference type="ARBA" id="ARBA00023015"/>
    </source>
</evidence>
<proteinExistence type="predicted"/>
<keyword evidence="1" id="KW-0805">Transcription regulation</keyword>
<sequence length="184" mass="19753">MHGEGRLGDGVDVERPGYGMPAPFAGIHDLPRLLERLHRRFLDVVRIELERLQSAHVTPVQGLMLLTIGDSSPTVQELIERGHYLGAAAASNLRALVQAGLVQGPGAQDDRRSARLCLTDAGMALCGELRRVEAGHVLALARDGEGQADLMAAYRLLNRLEQSWADVIRADAIDVGPALPGGEV</sequence>
<dbReference type="GO" id="GO:0003677">
    <property type="term" value="F:DNA binding"/>
    <property type="evidence" value="ECO:0007669"/>
    <property type="project" value="UniProtKB-KW"/>
</dbReference>
<dbReference type="GO" id="GO:0003700">
    <property type="term" value="F:DNA-binding transcription factor activity"/>
    <property type="evidence" value="ECO:0007669"/>
    <property type="project" value="InterPro"/>
</dbReference>
<evidence type="ECO:0000313" key="5">
    <source>
        <dbReference type="EMBL" id="AUN29980.1"/>
    </source>
</evidence>
<dbReference type="Gene3D" id="1.10.10.10">
    <property type="entry name" value="Winged helix-like DNA-binding domain superfamily/Winged helix DNA-binding domain"/>
    <property type="match status" value="1"/>
</dbReference>
<dbReference type="AlphaFoldDB" id="A0A2K9NA05"/>
<protein>
    <submittedName>
        <fullName evidence="5">MarR family transcriptional regulator</fullName>
    </submittedName>
</protein>
<feature type="domain" description="HTH marR-type" evidence="4">
    <location>
        <begin position="27"/>
        <end position="162"/>
    </location>
</feature>
<keyword evidence="2" id="KW-0238">DNA-binding</keyword>
<dbReference type="Proteomes" id="UP000234752">
    <property type="component" value="Chromosome eg_1"/>
</dbReference>
<dbReference type="EMBL" id="CP025611">
    <property type="protein sequence ID" value="AUN29980.1"/>
    <property type="molecule type" value="Genomic_DNA"/>
</dbReference>
<keyword evidence="6" id="KW-1185">Reference proteome</keyword>
<dbReference type="PROSITE" id="PS01117">
    <property type="entry name" value="HTH_MARR_1"/>
    <property type="match status" value="1"/>
</dbReference>
<keyword evidence="3" id="KW-0804">Transcription</keyword>
<evidence type="ECO:0000259" key="4">
    <source>
        <dbReference type="PROSITE" id="PS50995"/>
    </source>
</evidence>
<dbReference type="InterPro" id="IPR000835">
    <property type="entry name" value="HTH_MarR-typ"/>
</dbReference>
<dbReference type="PROSITE" id="PS50995">
    <property type="entry name" value="HTH_MARR_2"/>
    <property type="match status" value="1"/>
</dbReference>
<evidence type="ECO:0000313" key="6">
    <source>
        <dbReference type="Proteomes" id="UP000234752"/>
    </source>
</evidence>
<dbReference type="InterPro" id="IPR036388">
    <property type="entry name" value="WH-like_DNA-bd_sf"/>
</dbReference>
<reference evidence="5 6" key="1">
    <citation type="submission" date="2017-12" db="EMBL/GenBank/DDBJ databases">
        <title>Genomes of bacteria within cyanobacterial aggregates.</title>
        <authorList>
            <person name="Cai H."/>
        </authorList>
    </citation>
    <scope>NUCLEOTIDE SEQUENCE [LARGE SCALE GENOMIC DNA]</scope>
    <source>
        <strain evidence="5 6">TH16</strain>
    </source>
</reference>
<accession>A0A2K9NA05</accession>
<gene>
    <name evidence="5" type="ORF">C0V82_06875</name>
</gene>
<dbReference type="SMART" id="SM00347">
    <property type="entry name" value="HTH_MARR"/>
    <property type="match status" value="1"/>
</dbReference>
<evidence type="ECO:0000256" key="2">
    <source>
        <dbReference type="ARBA" id="ARBA00023125"/>
    </source>
</evidence>
<name>A0A2K9NA05_9PROT</name>
<dbReference type="KEGG" id="ncb:C0V82_06875"/>
<dbReference type="InterPro" id="IPR036390">
    <property type="entry name" value="WH_DNA-bd_sf"/>
</dbReference>
<evidence type="ECO:0000256" key="3">
    <source>
        <dbReference type="ARBA" id="ARBA00023163"/>
    </source>
</evidence>
<organism evidence="5 6">
    <name type="scientific">Niveispirillum cyanobacteriorum</name>
    <dbReference type="NCBI Taxonomy" id="1612173"/>
    <lineage>
        <taxon>Bacteria</taxon>
        <taxon>Pseudomonadati</taxon>
        <taxon>Pseudomonadota</taxon>
        <taxon>Alphaproteobacteria</taxon>
        <taxon>Rhodospirillales</taxon>
        <taxon>Azospirillaceae</taxon>
        <taxon>Niveispirillum</taxon>
    </lineage>
</organism>
<dbReference type="SUPFAM" id="SSF46785">
    <property type="entry name" value="Winged helix' DNA-binding domain"/>
    <property type="match status" value="1"/>
</dbReference>
<dbReference type="InterPro" id="IPR023187">
    <property type="entry name" value="Tscrpt_reg_MarR-type_CS"/>
</dbReference>